<feature type="domain" description="Peptidase S9 prolyl oligopeptidase catalytic" evidence="8">
    <location>
        <begin position="493"/>
        <end position="692"/>
    </location>
</feature>
<keyword evidence="2" id="KW-0378">Hydrolase</keyword>
<evidence type="ECO:0000256" key="2">
    <source>
        <dbReference type="ARBA" id="ARBA00022801"/>
    </source>
</evidence>
<keyword evidence="3" id="KW-0007">Acetylation</keyword>
<dbReference type="SUPFAM" id="SSF82171">
    <property type="entry name" value="DPP6 N-terminal domain-like"/>
    <property type="match status" value="1"/>
</dbReference>
<evidence type="ECO:0000256" key="3">
    <source>
        <dbReference type="ARBA" id="ARBA00022990"/>
    </source>
</evidence>
<dbReference type="Pfam" id="PF00326">
    <property type="entry name" value="Peptidase_S9"/>
    <property type="match status" value="1"/>
</dbReference>
<sequence>MRYALIGAFLSLSALVLQAQPFSLEDVLSAPYVEAAVFAPEVPRVAWVVNQEGVRNIWIADAPDFRPVPVTHYTEDDGQVLGSLAFTPDGRLLLYVRGGAPNRRGEYPNPRSLPDGVRREVWVVELATGRTWSLGEGANPVVSPDGQTVLFSRRGTLYRIALHPDSTEARPLFRARGSTQSPAWSPDGRYVAFVSSRGAYSFIGVYDTHAHRIRWMAPGVDRDMDPVWSPDGRHLAFIRQPGLKKGERYNLMAGYPFQILIAEVATGEARVVWRSPGRDGGFAQYYPAEPLRWVRNGRLLFYSEHEGWLHIYSLDPEQGTLTDLTPGKAEAEHSVVSRDGAWLYFSGNHNDIDRRHLWRVPTTGGTPELLTPGTGIETDPIISPDGRWLVYRAATARRPQHLVALDLQTRRMHRIFPEQLPERFPEAYLVEPEPVVFASLDGLTLHGQLFRPPDLRSGERRPAVIFLHGGPIRQMLLGWHYRGYYARAYALNQYLAARGYVVLSLNYRTGIGYGRAFRLAARQGPRGASEYQDVVAAALFLRHLPEVDPDRIGLWGGSYGGYLTAMGLARDSELFAAGVDLHGVHDWAFRATDFSPGGGWGIANHPDSLALAYRSSPVADIDRWRSPVLLIHGDDDRNVLFEQTVDLAQRLRERGVHVELLVLPDEVHSFLLHESWLRAYHATVDFLDRMLRDRTLPFRHN</sequence>
<dbReference type="Gene3D" id="3.40.50.1820">
    <property type="entry name" value="alpha/beta hydrolase"/>
    <property type="match status" value="1"/>
</dbReference>
<evidence type="ECO:0000256" key="6">
    <source>
        <dbReference type="ARBA" id="ARBA00045885"/>
    </source>
</evidence>
<evidence type="ECO:0000313" key="10">
    <source>
        <dbReference type="EMBL" id="SHK69924.1"/>
    </source>
</evidence>
<evidence type="ECO:0000259" key="8">
    <source>
        <dbReference type="Pfam" id="PF00326"/>
    </source>
</evidence>
<evidence type="ECO:0000256" key="1">
    <source>
        <dbReference type="ARBA" id="ARBA00022670"/>
    </source>
</evidence>
<dbReference type="RefSeq" id="WP_072715590.1">
    <property type="nucleotide sequence ID" value="NZ_FRAU01000005.1"/>
</dbReference>
<keyword evidence="1" id="KW-0645">Protease</keyword>
<dbReference type="InterPro" id="IPR002471">
    <property type="entry name" value="Pept_S9_AS"/>
</dbReference>
<dbReference type="PANTHER" id="PTHR11731:SF193">
    <property type="entry name" value="DIPEPTIDYL PEPTIDASE 9"/>
    <property type="match status" value="1"/>
</dbReference>
<feature type="domain" description="Dipeptidylpeptidase IV N-terminal" evidence="9">
    <location>
        <begin position="289"/>
        <end position="390"/>
    </location>
</feature>
<keyword evidence="11" id="KW-1185">Reference proteome</keyword>
<dbReference type="GO" id="GO:0006508">
    <property type="term" value="P:proteolysis"/>
    <property type="evidence" value="ECO:0007669"/>
    <property type="project" value="UniProtKB-KW"/>
</dbReference>
<dbReference type="GO" id="GO:0004177">
    <property type="term" value="F:aminopeptidase activity"/>
    <property type="evidence" value="ECO:0007669"/>
    <property type="project" value="UniProtKB-KW"/>
</dbReference>
<gene>
    <name evidence="10" type="ORF">SAMN04488087_1758</name>
</gene>
<dbReference type="STRING" id="633813.SAMN04488087_1758"/>
<dbReference type="Gene3D" id="2.120.10.30">
    <property type="entry name" value="TolB, C-terminal domain"/>
    <property type="match status" value="1"/>
</dbReference>
<protein>
    <recommendedName>
        <fullName evidence="5">Acyl-peptide hydrolase</fullName>
    </recommendedName>
    <alternativeName>
        <fullName evidence="4">Acylaminoacyl-peptidase</fullName>
    </alternativeName>
</protein>
<dbReference type="AlphaFoldDB" id="A0A1M6UL09"/>
<keyword evidence="10" id="KW-0031">Aminopeptidase</keyword>
<dbReference type="EMBL" id="FRAU01000005">
    <property type="protein sequence ID" value="SHK69924.1"/>
    <property type="molecule type" value="Genomic_DNA"/>
</dbReference>
<dbReference type="Pfam" id="PF00930">
    <property type="entry name" value="DPPIV_N"/>
    <property type="match status" value="1"/>
</dbReference>
<dbReference type="InterPro" id="IPR011042">
    <property type="entry name" value="6-blade_b-propeller_TolB-like"/>
</dbReference>
<evidence type="ECO:0000256" key="5">
    <source>
        <dbReference type="ARBA" id="ARBA00032596"/>
    </source>
</evidence>
<evidence type="ECO:0000313" key="11">
    <source>
        <dbReference type="Proteomes" id="UP000185812"/>
    </source>
</evidence>
<dbReference type="PROSITE" id="PS00708">
    <property type="entry name" value="PRO_ENDOPEP_SER"/>
    <property type="match status" value="1"/>
</dbReference>
<organism evidence="10 11">
    <name type="scientific">Rhodothermus profundi</name>
    <dbReference type="NCBI Taxonomy" id="633813"/>
    <lineage>
        <taxon>Bacteria</taxon>
        <taxon>Pseudomonadati</taxon>
        <taxon>Rhodothermota</taxon>
        <taxon>Rhodothermia</taxon>
        <taxon>Rhodothermales</taxon>
        <taxon>Rhodothermaceae</taxon>
        <taxon>Rhodothermus</taxon>
    </lineage>
</organism>
<dbReference type="InterPro" id="IPR050278">
    <property type="entry name" value="Serine_Prot_S9B/DPPIV"/>
</dbReference>
<keyword evidence="7" id="KW-0732">Signal</keyword>
<proteinExistence type="predicted"/>
<dbReference type="Gene3D" id="2.140.10.30">
    <property type="entry name" value="Dipeptidylpeptidase IV, N-terminal domain"/>
    <property type="match status" value="1"/>
</dbReference>
<dbReference type="GO" id="GO:0008239">
    <property type="term" value="F:dipeptidyl-peptidase activity"/>
    <property type="evidence" value="ECO:0007669"/>
    <property type="project" value="TreeGrafter"/>
</dbReference>
<dbReference type="InterPro" id="IPR001375">
    <property type="entry name" value="Peptidase_S9_cat"/>
</dbReference>
<dbReference type="SUPFAM" id="SSF53474">
    <property type="entry name" value="alpha/beta-Hydrolases"/>
    <property type="match status" value="1"/>
</dbReference>
<dbReference type="InterPro" id="IPR011659">
    <property type="entry name" value="WD40"/>
</dbReference>
<dbReference type="GO" id="GO:0004252">
    <property type="term" value="F:serine-type endopeptidase activity"/>
    <property type="evidence" value="ECO:0007669"/>
    <property type="project" value="InterPro"/>
</dbReference>
<reference evidence="11" key="1">
    <citation type="submission" date="2016-11" db="EMBL/GenBank/DDBJ databases">
        <authorList>
            <person name="Varghese N."/>
            <person name="Submissions S."/>
        </authorList>
    </citation>
    <scope>NUCLEOTIDE SEQUENCE [LARGE SCALE GENOMIC DNA]</scope>
    <source>
        <strain evidence="11">DSM 22212</strain>
    </source>
</reference>
<evidence type="ECO:0000256" key="7">
    <source>
        <dbReference type="SAM" id="SignalP"/>
    </source>
</evidence>
<dbReference type="Proteomes" id="UP000185812">
    <property type="component" value="Unassembled WGS sequence"/>
</dbReference>
<evidence type="ECO:0000256" key="4">
    <source>
        <dbReference type="ARBA" id="ARBA00032284"/>
    </source>
</evidence>
<accession>A0A1M6UL09</accession>
<feature type="chain" id="PRO_5012048229" description="Acyl-peptide hydrolase" evidence="7">
    <location>
        <begin position="20"/>
        <end position="701"/>
    </location>
</feature>
<name>A0A1M6UL09_9BACT</name>
<dbReference type="PANTHER" id="PTHR11731">
    <property type="entry name" value="PROTEASE FAMILY S9B,C DIPEPTIDYL-PEPTIDASE IV-RELATED"/>
    <property type="match status" value="1"/>
</dbReference>
<evidence type="ECO:0000259" key="9">
    <source>
        <dbReference type="Pfam" id="PF00930"/>
    </source>
</evidence>
<comment type="function">
    <text evidence="6">This enzyme catalyzes the hydrolysis of the N-terminal peptide bond of an N-acetylated peptide to generate an N-acetylated amino acid and a peptide with a free N-terminus. It preferentially cleaves off Ac-Ala, Ac-Met and Ac-Ser. Also, involved in the degradation of oxidized and glycated proteins.</text>
</comment>
<feature type="signal peptide" evidence="7">
    <location>
        <begin position="1"/>
        <end position="19"/>
    </location>
</feature>
<dbReference type="InterPro" id="IPR002469">
    <property type="entry name" value="Peptidase_S9B_N"/>
</dbReference>
<dbReference type="Pfam" id="PF07676">
    <property type="entry name" value="PD40"/>
    <property type="match status" value="3"/>
</dbReference>
<dbReference type="InterPro" id="IPR029058">
    <property type="entry name" value="AB_hydrolase_fold"/>
</dbReference>